<evidence type="ECO:0000259" key="1">
    <source>
        <dbReference type="Pfam" id="PF13463"/>
    </source>
</evidence>
<protein>
    <submittedName>
        <fullName evidence="2">MarR family winged helix-turn-helix transcriptional regulator</fullName>
    </submittedName>
</protein>
<sequence length="224" mass="25934">MNRPSAVPMLIEWERFTEENPQGDIREFASWLLTHTDPLRKDPFRKDLPARASQLLQDEPVAQAEPLMKSGMRLSEAFQENGDFLAWFFMGRLIRYVKFYTKAMMAQHGMSGPDEFLFLSLINEMDRPTKKEVCIAHASELTTGMDILRRLRTLGLIEEHADERDARSKRLTLTDKGHKTIGEVSMGLAQLQHSVLADLDPANRKHLIETLQYLNNYHFPFFKL</sequence>
<proteinExistence type="predicted"/>
<dbReference type="InterPro" id="IPR036388">
    <property type="entry name" value="WH-like_DNA-bd_sf"/>
</dbReference>
<dbReference type="InterPro" id="IPR039422">
    <property type="entry name" value="MarR/SlyA-like"/>
</dbReference>
<dbReference type="SUPFAM" id="SSF46785">
    <property type="entry name" value="Winged helix' DNA-binding domain"/>
    <property type="match status" value="1"/>
</dbReference>
<name>A0AAE3U8R0_9BACT</name>
<organism evidence="2 3">
    <name type="scientific">Xanthocytophaga flava</name>
    <dbReference type="NCBI Taxonomy" id="3048013"/>
    <lineage>
        <taxon>Bacteria</taxon>
        <taxon>Pseudomonadati</taxon>
        <taxon>Bacteroidota</taxon>
        <taxon>Cytophagia</taxon>
        <taxon>Cytophagales</taxon>
        <taxon>Rhodocytophagaceae</taxon>
        <taxon>Xanthocytophaga</taxon>
    </lineage>
</organism>
<evidence type="ECO:0000313" key="3">
    <source>
        <dbReference type="Proteomes" id="UP001241110"/>
    </source>
</evidence>
<feature type="domain" description="HTH marR-type" evidence="1">
    <location>
        <begin position="117"/>
        <end position="177"/>
    </location>
</feature>
<comment type="caution">
    <text evidence="2">The sequence shown here is derived from an EMBL/GenBank/DDBJ whole genome shotgun (WGS) entry which is preliminary data.</text>
</comment>
<dbReference type="PANTHER" id="PTHR33164:SF43">
    <property type="entry name" value="HTH-TYPE TRANSCRIPTIONAL REPRESSOR YETL"/>
    <property type="match status" value="1"/>
</dbReference>
<dbReference type="RefSeq" id="WP_313978097.1">
    <property type="nucleotide sequence ID" value="NZ_JASJOS010000004.1"/>
</dbReference>
<dbReference type="InterPro" id="IPR036390">
    <property type="entry name" value="WH_DNA-bd_sf"/>
</dbReference>
<evidence type="ECO:0000313" key="2">
    <source>
        <dbReference type="EMBL" id="MDJ1480949.1"/>
    </source>
</evidence>
<dbReference type="GO" id="GO:0003700">
    <property type="term" value="F:DNA-binding transcription factor activity"/>
    <property type="evidence" value="ECO:0007669"/>
    <property type="project" value="InterPro"/>
</dbReference>
<accession>A0AAE3U8R0</accession>
<dbReference type="InterPro" id="IPR000835">
    <property type="entry name" value="HTH_MarR-typ"/>
</dbReference>
<reference evidence="2" key="1">
    <citation type="submission" date="2023-05" db="EMBL/GenBank/DDBJ databases">
        <authorList>
            <person name="Zhang X."/>
        </authorList>
    </citation>
    <scope>NUCLEOTIDE SEQUENCE</scope>
    <source>
        <strain evidence="2">YF14B1</strain>
    </source>
</reference>
<dbReference type="AlphaFoldDB" id="A0AAE3U8R0"/>
<dbReference type="Proteomes" id="UP001241110">
    <property type="component" value="Unassembled WGS sequence"/>
</dbReference>
<dbReference type="Pfam" id="PF13463">
    <property type="entry name" value="HTH_27"/>
    <property type="match status" value="1"/>
</dbReference>
<dbReference type="PANTHER" id="PTHR33164">
    <property type="entry name" value="TRANSCRIPTIONAL REGULATOR, MARR FAMILY"/>
    <property type="match status" value="1"/>
</dbReference>
<gene>
    <name evidence="2" type="ORF">QNI16_10690</name>
</gene>
<dbReference type="Gene3D" id="1.10.10.10">
    <property type="entry name" value="Winged helix-like DNA-binding domain superfamily/Winged helix DNA-binding domain"/>
    <property type="match status" value="1"/>
</dbReference>
<dbReference type="GO" id="GO:0006950">
    <property type="term" value="P:response to stress"/>
    <property type="evidence" value="ECO:0007669"/>
    <property type="project" value="TreeGrafter"/>
</dbReference>
<dbReference type="EMBL" id="JASJOS010000004">
    <property type="protein sequence ID" value="MDJ1480949.1"/>
    <property type="molecule type" value="Genomic_DNA"/>
</dbReference>